<evidence type="ECO:0000256" key="5">
    <source>
        <dbReference type="ARBA" id="ARBA00022989"/>
    </source>
</evidence>
<feature type="domain" description="EamA" evidence="8">
    <location>
        <begin position="10"/>
        <end position="138"/>
    </location>
</feature>
<dbReference type="InterPro" id="IPR000620">
    <property type="entry name" value="EamA_dom"/>
</dbReference>
<protein>
    <submittedName>
        <fullName evidence="9">EamA family transporter</fullName>
    </submittedName>
</protein>
<dbReference type="InterPro" id="IPR050638">
    <property type="entry name" value="AA-Vitamin_Transporters"/>
</dbReference>
<evidence type="ECO:0000256" key="7">
    <source>
        <dbReference type="SAM" id="Phobius"/>
    </source>
</evidence>
<evidence type="ECO:0000313" key="10">
    <source>
        <dbReference type="Proteomes" id="UP000217083"/>
    </source>
</evidence>
<accession>A0A263BXM6</accession>
<reference evidence="10" key="1">
    <citation type="submission" date="2017-08" db="EMBL/GenBank/DDBJ databases">
        <authorList>
            <person name="Huang Z."/>
        </authorList>
    </citation>
    <scope>NUCLEOTIDE SEQUENCE [LARGE SCALE GENOMIC DNA]</scope>
    <source>
        <strain evidence="10">SA5d-4</strain>
    </source>
</reference>
<keyword evidence="4 7" id="KW-0812">Transmembrane</keyword>
<evidence type="ECO:0000256" key="3">
    <source>
        <dbReference type="ARBA" id="ARBA00022475"/>
    </source>
</evidence>
<keyword evidence="10" id="KW-1185">Reference proteome</keyword>
<feature type="transmembrane region" description="Helical" evidence="7">
    <location>
        <begin position="35"/>
        <end position="55"/>
    </location>
</feature>
<gene>
    <name evidence="9" type="ORF">CIB95_02305</name>
</gene>
<dbReference type="SUPFAM" id="SSF103481">
    <property type="entry name" value="Multidrug resistance efflux transporter EmrE"/>
    <property type="match status" value="2"/>
</dbReference>
<evidence type="ECO:0000256" key="4">
    <source>
        <dbReference type="ARBA" id="ARBA00022692"/>
    </source>
</evidence>
<feature type="domain" description="EamA" evidence="8">
    <location>
        <begin position="153"/>
        <end position="288"/>
    </location>
</feature>
<dbReference type="Proteomes" id="UP000217083">
    <property type="component" value="Unassembled WGS sequence"/>
</dbReference>
<reference evidence="9 10" key="2">
    <citation type="submission" date="2017-09" db="EMBL/GenBank/DDBJ databases">
        <title>Bacillus patelloidae sp. nov., isolated from the intestinal tract of a marine limpet.</title>
        <authorList>
            <person name="Liu R."/>
            <person name="Dong C."/>
            <person name="Shao Z."/>
        </authorList>
    </citation>
    <scope>NUCLEOTIDE SEQUENCE [LARGE SCALE GENOMIC DNA]</scope>
    <source>
        <strain evidence="9 10">SA5d-4</strain>
    </source>
</reference>
<name>A0A263BXM6_9BACI</name>
<evidence type="ECO:0000256" key="6">
    <source>
        <dbReference type="ARBA" id="ARBA00023136"/>
    </source>
</evidence>
<feature type="transmembrane region" description="Helical" evidence="7">
    <location>
        <begin position="99"/>
        <end position="118"/>
    </location>
</feature>
<dbReference type="AlphaFoldDB" id="A0A263BXM6"/>
<feature type="transmembrane region" description="Helical" evidence="7">
    <location>
        <begin position="67"/>
        <end position="87"/>
    </location>
</feature>
<feature type="transmembrane region" description="Helical" evidence="7">
    <location>
        <begin position="151"/>
        <end position="170"/>
    </location>
</feature>
<comment type="subcellular location">
    <subcellularLocation>
        <location evidence="1">Cell membrane</location>
        <topology evidence="1">Multi-pass membrane protein</topology>
    </subcellularLocation>
</comment>
<evidence type="ECO:0000259" key="8">
    <source>
        <dbReference type="Pfam" id="PF00892"/>
    </source>
</evidence>
<dbReference type="PANTHER" id="PTHR32322:SF18">
    <property type="entry name" value="S-ADENOSYLMETHIONINE_S-ADENOSYLHOMOCYSTEINE TRANSPORTER"/>
    <property type="match status" value="1"/>
</dbReference>
<dbReference type="GO" id="GO:0005886">
    <property type="term" value="C:plasma membrane"/>
    <property type="evidence" value="ECO:0007669"/>
    <property type="project" value="UniProtKB-SubCell"/>
</dbReference>
<dbReference type="Pfam" id="PF00892">
    <property type="entry name" value="EamA"/>
    <property type="match status" value="2"/>
</dbReference>
<sequence>MSKQVRLYTALITLSLIWGVSFLFIKVLLDYTTPFGIVFFRCLFGVVTLLLILWWSREIVKLKELPMRSLIIVGFLNAAIPWALIAYSEMKISSSMAAVLNATTPIWTSVIGVLFFAIHLKLKQWVGILIGFFGITILLDLDIAALVSEDFVGVGTMLLATVCYGLSSQYTKRYLKDVSIKIISLMTLSVGAVISLVMSVIFEPINVSVIINPLVFGSFIALGVFGSGFAYLLFYYCIKEGSAEFATLVTYLVPISAMIWGFIILDEAITPNLIVGLLFIFFGVYLASMKKRSIIRKTTKSYMT</sequence>
<comment type="caution">
    <text evidence="9">The sequence shown here is derived from an EMBL/GenBank/DDBJ whole genome shotgun (WGS) entry which is preliminary data.</text>
</comment>
<comment type="similarity">
    <text evidence="2">Belongs to the EamA transporter family.</text>
</comment>
<keyword evidence="3" id="KW-1003">Cell membrane</keyword>
<feature type="transmembrane region" description="Helical" evidence="7">
    <location>
        <begin position="182"/>
        <end position="202"/>
    </location>
</feature>
<dbReference type="EMBL" id="NPIA01000001">
    <property type="protein sequence ID" value="OZM58420.1"/>
    <property type="molecule type" value="Genomic_DNA"/>
</dbReference>
<keyword evidence="6 7" id="KW-0472">Membrane</keyword>
<dbReference type="PANTHER" id="PTHR32322">
    <property type="entry name" value="INNER MEMBRANE TRANSPORTER"/>
    <property type="match status" value="1"/>
</dbReference>
<keyword evidence="5 7" id="KW-1133">Transmembrane helix</keyword>
<dbReference type="InterPro" id="IPR037185">
    <property type="entry name" value="EmrE-like"/>
</dbReference>
<feature type="transmembrane region" description="Helical" evidence="7">
    <location>
        <begin position="7"/>
        <end position="29"/>
    </location>
</feature>
<feature type="transmembrane region" description="Helical" evidence="7">
    <location>
        <begin position="245"/>
        <end position="263"/>
    </location>
</feature>
<proteinExistence type="inferred from homology"/>
<evidence type="ECO:0000256" key="2">
    <source>
        <dbReference type="ARBA" id="ARBA00007362"/>
    </source>
</evidence>
<feature type="transmembrane region" description="Helical" evidence="7">
    <location>
        <begin position="125"/>
        <end position="145"/>
    </location>
</feature>
<evidence type="ECO:0000256" key="1">
    <source>
        <dbReference type="ARBA" id="ARBA00004651"/>
    </source>
</evidence>
<feature type="transmembrane region" description="Helical" evidence="7">
    <location>
        <begin position="269"/>
        <end position="287"/>
    </location>
</feature>
<evidence type="ECO:0000313" key="9">
    <source>
        <dbReference type="EMBL" id="OZM58420.1"/>
    </source>
</evidence>
<feature type="transmembrane region" description="Helical" evidence="7">
    <location>
        <begin position="214"/>
        <end position="238"/>
    </location>
</feature>
<organism evidence="9 10">
    <name type="scientific">Lottiidibacillus patelloidae</name>
    <dbReference type="NCBI Taxonomy" id="2670334"/>
    <lineage>
        <taxon>Bacteria</taxon>
        <taxon>Bacillati</taxon>
        <taxon>Bacillota</taxon>
        <taxon>Bacilli</taxon>
        <taxon>Bacillales</taxon>
        <taxon>Bacillaceae</taxon>
        <taxon>Lottiidibacillus</taxon>
    </lineage>
</organism>